<dbReference type="Proteomes" id="UP001054945">
    <property type="component" value="Unassembled WGS sequence"/>
</dbReference>
<protein>
    <submittedName>
        <fullName evidence="1">Uncharacterized protein</fullName>
    </submittedName>
</protein>
<accession>A0AAV4PTV7</accession>
<proteinExistence type="predicted"/>
<name>A0AAV4PTV7_CAEEX</name>
<dbReference type="EMBL" id="BPLR01005097">
    <property type="protein sequence ID" value="GIX99765.1"/>
    <property type="molecule type" value="Genomic_DNA"/>
</dbReference>
<dbReference type="AlphaFoldDB" id="A0AAV4PTV7"/>
<sequence length="76" mass="8609">MSKIAKIVLMMQYEFDYRSVASANNENQSGIKPYLVSSSYISELSTMILLFSPYGDIDVESHSDGYFDFEDEEGGF</sequence>
<reference evidence="1 2" key="1">
    <citation type="submission" date="2021-06" db="EMBL/GenBank/DDBJ databases">
        <title>Caerostris extrusa draft genome.</title>
        <authorList>
            <person name="Kono N."/>
            <person name="Arakawa K."/>
        </authorList>
    </citation>
    <scope>NUCLEOTIDE SEQUENCE [LARGE SCALE GENOMIC DNA]</scope>
</reference>
<keyword evidence="2" id="KW-1185">Reference proteome</keyword>
<organism evidence="1 2">
    <name type="scientific">Caerostris extrusa</name>
    <name type="common">Bark spider</name>
    <name type="synonym">Caerostris bankana</name>
    <dbReference type="NCBI Taxonomy" id="172846"/>
    <lineage>
        <taxon>Eukaryota</taxon>
        <taxon>Metazoa</taxon>
        <taxon>Ecdysozoa</taxon>
        <taxon>Arthropoda</taxon>
        <taxon>Chelicerata</taxon>
        <taxon>Arachnida</taxon>
        <taxon>Araneae</taxon>
        <taxon>Araneomorphae</taxon>
        <taxon>Entelegynae</taxon>
        <taxon>Araneoidea</taxon>
        <taxon>Araneidae</taxon>
        <taxon>Caerostris</taxon>
    </lineage>
</organism>
<gene>
    <name evidence="1" type="ORF">CEXT_553721</name>
</gene>
<comment type="caution">
    <text evidence="1">The sequence shown here is derived from an EMBL/GenBank/DDBJ whole genome shotgun (WGS) entry which is preliminary data.</text>
</comment>
<evidence type="ECO:0000313" key="2">
    <source>
        <dbReference type="Proteomes" id="UP001054945"/>
    </source>
</evidence>
<evidence type="ECO:0000313" key="1">
    <source>
        <dbReference type="EMBL" id="GIX99765.1"/>
    </source>
</evidence>